<dbReference type="InterPro" id="IPR004020">
    <property type="entry name" value="DAPIN"/>
</dbReference>
<dbReference type="InterPro" id="IPR033516">
    <property type="entry name" value="CARD8/ASC/NALP1_CARD"/>
</dbReference>
<dbReference type="InterPro" id="IPR001315">
    <property type="entry name" value="CARD"/>
</dbReference>
<sequence length="202" mass="23461">MEKTVRDHVLWALDELESRSLKSFRNKLNDCTVKEGYQRIPRGQLENKDPEDLTTLILKNYGDSYGAELTLSILKAINENKVAADFEKLLANGKTGRRFSIIDSSASCSGPKKHFVAKHREALISRMYIVEGVLDGLLEENLLNHEQYDRVRCQRTSQEKMRELYSYMRGWGDNHKDRLYNCLLKNNKPLIEDLKDRERAPN</sequence>
<evidence type="ECO:0000256" key="6">
    <source>
        <dbReference type="ARBA" id="ARBA00023233"/>
    </source>
</evidence>
<gene>
    <name evidence="9" type="ORF">SPARVUS_LOCUS527682</name>
</gene>
<dbReference type="Proteomes" id="UP001162483">
    <property type="component" value="Unassembled WGS sequence"/>
</dbReference>
<evidence type="ECO:0000256" key="4">
    <source>
        <dbReference type="ARBA" id="ARBA00022859"/>
    </source>
</evidence>
<feature type="domain" description="CARD" evidence="7">
    <location>
        <begin position="108"/>
        <end position="198"/>
    </location>
</feature>
<dbReference type="InterPro" id="IPR051249">
    <property type="entry name" value="NLRP_Inflammasome"/>
</dbReference>
<keyword evidence="5" id="KW-0395">Inflammatory response</keyword>
<keyword evidence="3" id="KW-0399">Innate immunity</keyword>
<dbReference type="Pfam" id="PF02758">
    <property type="entry name" value="PYRIN"/>
    <property type="match status" value="1"/>
</dbReference>
<dbReference type="CDD" id="cd08330">
    <property type="entry name" value="CARD_ASC_NALP1"/>
    <property type="match status" value="1"/>
</dbReference>
<evidence type="ECO:0000256" key="1">
    <source>
        <dbReference type="ARBA" id="ARBA00004110"/>
    </source>
</evidence>
<evidence type="ECO:0000313" key="9">
    <source>
        <dbReference type="EMBL" id="CAI9534115.1"/>
    </source>
</evidence>
<comment type="caution">
    <text evidence="9">The sequence shown here is derived from an EMBL/GenBank/DDBJ whole genome shotgun (WGS) entry which is preliminary data.</text>
</comment>
<evidence type="ECO:0000259" key="8">
    <source>
        <dbReference type="PROSITE" id="PS50824"/>
    </source>
</evidence>
<proteinExistence type="predicted"/>
<dbReference type="CDD" id="cd08321">
    <property type="entry name" value="Pyrin_ASC-like"/>
    <property type="match status" value="1"/>
</dbReference>
<feature type="domain" description="Pyrin" evidence="8">
    <location>
        <begin position="1"/>
        <end position="92"/>
    </location>
</feature>
<dbReference type="SUPFAM" id="SSF47986">
    <property type="entry name" value="DEATH domain"/>
    <property type="match status" value="2"/>
</dbReference>
<evidence type="ECO:0000256" key="3">
    <source>
        <dbReference type="ARBA" id="ARBA00022588"/>
    </source>
</evidence>
<comment type="subcellular location">
    <subcellularLocation>
        <location evidence="1">Inflammasome</location>
    </subcellularLocation>
</comment>
<organism evidence="9 10">
    <name type="scientific">Staurois parvus</name>
    <dbReference type="NCBI Taxonomy" id="386267"/>
    <lineage>
        <taxon>Eukaryota</taxon>
        <taxon>Metazoa</taxon>
        <taxon>Chordata</taxon>
        <taxon>Craniata</taxon>
        <taxon>Vertebrata</taxon>
        <taxon>Euteleostomi</taxon>
        <taxon>Amphibia</taxon>
        <taxon>Batrachia</taxon>
        <taxon>Anura</taxon>
        <taxon>Neobatrachia</taxon>
        <taxon>Ranoidea</taxon>
        <taxon>Ranidae</taxon>
        <taxon>Staurois</taxon>
    </lineage>
</organism>
<evidence type="ECO:0000259" key="7">
    <source>
        <dbReference type="PROSITE" id="PS50209"/>
    </source>
</evidence>
<accession>A0ABN9AIM9</accession>
<evidence type="ECO:0000313" key="10">
    <source>
        <dbReference type="Proteomes" id="UP001162483"/>
    </source>
</evidence>
<dbReference type="PANTHER" id="PTHR46985:SF2">
    <property type="entry name" value="APOPTOSIS-ASSOCIATED SPECK-LIKE PROTEIN CONTAINING A CARD"/>
    <property type="match status" value="1"/>
</dbReference>
<keyword evidence="4" id="KW-0391">Immunity</keyword>
<dbReference type="InterPro" id="IPR011029">
    <property type="entry name" value="DEATH-like_dom_sf"/>
</dbReference>
<evidence type="ECO:0000256" key="5">
    <source>
        <dbReference type="ARBA" id="ARBA00023198"/>
    </source>
</evidence>
<reference evidence="9" key="1">
    <citation type="submission" date="2023-05" db="EMBL/GenBank/DDBJ databases">
        <authorList>
            <person name="Stuckert A."/>
        </authorList>
    </citation>
    <scope>NUCLEOTIDE SEQUENCE</scope>
</reference>
<evidence type="ECO:0008006" key="11">
    <source>
        <dbReference type="Google" id="ProtNLM"/>
    </source>
</evidence>
<dbReference type="PROSITE" id="PS50209">
    <property type="entry name" value="CARD"/>
    <property type="match status" value="1"/>
</dbReference>
<protein>
    <recommendedName>
        <fullName evidence="11">Apoptosis-associated speck-like protein containing a CARD</fullName>
    </recommendedName>
</protein>
<keyword evidence="2" id="KW-0963">Cytoplasm</keyword>
<dbReference type="PANTHER" id="PTHR46985">
    <property type="entry name" value="NACHT, LRR AND PYD DOMAINS-CONTAINING PROTEIN 1"/>
    <property type="match status" value="1"/>
</dbReference>
<dbReference type="Pfam" id="PF00619">
    <property type="entry name" value="CARD"/>
    <property type="match status" value="1"/>
</dbReference>
<dbReference type="EMBL" id="CATNWA010000179">
    <property type="protein sequence ID" value="CAI9534115.1"/>
    <property type="molecule type" value="Genomic_DNA"/>
</dbReference>
<name>A0ABN9AIM9_9NEOB</name>
<keyword evidence="10" id="KW-1185">Reference proteome</keyword>
<dbReference type="PROSITE" id="PS50824">
    <property type="entry name" value="DAPIN"/>
    <property type="match status" value="1"/>
</dbReference>
<keyword evidence="6" id="KW-1271">Inflammasome</keyword>
<dbReference type="SMART" id="SM01289">
    <property type="entry name" value="PYRIN"/>
    <property type="match status" value="1"/>
</dbReference>
<dbReference type="Gene3D" id="1.10.533.10">
    <property type="entry name" value="Death Domain, Fas"/>
    <property type="match status" value="2"/>
</dbReference>
<evidence type="ECO:0000256" key="2">
    <source>
        <dbReference type="ARBA" id="ARBA00022490"/>
    </source>
</evidence>